<dbReference type="Ensembl" id="ENSCCRT00010013629.1">
    <property type="protein sequence ID" value="ENSCCRP00010012520.1"/>
    <property type="gene ID" value="ENSCCRG00010005290.1"/>
</dbReference>
<dbReference type="AlphaFoldDB" id="A0A8C1GR07"/>
<dbReference type="Proteomes" id="UP000694427">
    <property type="component" value="Unplaced"/>
</dbReference>
<keyword evidence="2" id="KW-1185">Reference proteome</keyword>
<sequence>MFLTQCCKDVCNPAVSDTIHNYGVKTLNGTQYIPFSHYAGSYVLIVNVATF</sequence>
<evidence type="ECO:0000313" key="2">
    <source>
        <dbReference type="Proteomes" id="UP000694427"/>
    </source>
</evidence>
<reference evidence="1" key="2">
    <citation type="submission" date="2025-09" db="UniProtKB">
        <authorList>
            <consortium name="Ensembl"/>
        </authorList>
    </citation>
    <scope>IDENTIFICATION</scope>
</reference>
<name>A0A8C1GR07_CYPCA</name>
<evidence type="ECO:0000313" key="1">
    <source>
        <dbReference type="Ensembl" id="ENSCCRP00010012520.1"/>
    </source>
</evidence>
<organism evidence="1 2">
    <name type="scientific">Cyprinus carpio</name>
    <name type="common">Common carp</name>
    <dbReference type="NCBI Taxonomy" id="7962"/>
    <lineage>
        <taxon>Eukaryota</taxon>
        <taxon>Metazoa</taxon>
        <taxon>Chordata</taxon>
        <taxon>Craniata</taxon>
        <taxon>Vertebrata</taxon>
        <taxon>Euteleostomi</taxon>
        <taxon>Actinopterygii</taxon>
        <taxon>Neopterygii</taxon>
        <taxon>Teleostei</taxon>
        <taxon>Ostariophysi</taxon>
        <taxon>Cypriniformes</taxon>
        <taxon>Cyprinidae</taxon>
        <taxon>Cyprininae</taxon>
        <taxon>Cyprinus</taxon>
    </lineage>
</organism>
<protein>
    <submittedName>
        <fullName evidence="1">Uncharacterized protein</fullName>
    </submittedName>
</protein>
<reference evidence="1" key="1">
    <citation type="submission" date="2025-08" db="UniProtKB">
        <authorList>
            <consortium name="Ensembl"/>
        </authorList>
    </citation>
    <scope>IDENTIFICATION</scope>
</reference>
<dbReference type="Gene3D" id="3.40.30.10">
    <property type="entry name" value="Glutaredoxin"/>
    <property type="match status" value="1"/>
</dbReference>
<accession>A0A8C1GR07</accession>
<proteinExistence type="predicted"/>